<keyword evidence="3" id="KW-1185">Reference proteome</keyword>
<evidence type="ECO:0000313" key="2">
    <source>
        <dbReference type="EMBL" id="KAL2044635.1"/>
    </source>
</evidence>
<dbReference type="Proteomes" id="UP001590951">
    <property type="component" value="Unassembled WGS sequence"/>
</dbReference>
<evidence type="ECO:0000256" key="1">
    <source>
        <dbReference type="SAM" id="MobiDB-lite"/>
    </source>
</evidence>
<name>A0ABR4AGQ8_9LECA</name>
<evidence type="ECO:0000313" key="3">
    <source>
        <dbReference type="Proteomes" id="UP001590951"/>
    </source>
</evidence>
<accession>A0ABR4AGQ8</accession>
<reference evidence="2 3" key="1">
    <citation type="submission" date="2024-09" db="EMBL/GenBank/DDBJ databases">
        <title>Rethinking Asexuality: The Enigmatic Case of Functional Sexual Genes in Lepraria (Stereocaulaceae).</title>
        <authorList>
            <person name="Doellman M."/>
            <person name="Sun Y."/>
            <person name="Barcenas-Pena A."/>
            <person name="Lumbsch H.T."/>
            <person name="Grewe F."/>
        </authorList>
    </citation>
    <scope>NUCLEOTIDE SEQUENCE [LARGE SCALE GENOMIC DNA]</scope>
    <source>
        <strain evidence="2 3">Grewe 0041</strain>
    </source>
</reference>
<dbReference type="EMBL" id="JBHFEH010000172">
    <property type="protein sequence ID" value="KAL2044635.1"/>
    <property type="molecule type" value="Genomic_DNA"/>
</dbReference>
<gene>
    <name evidence="2" type="ORF">ABVK25_012269</name>
</gene>
<organism evidence="2 3">
    <name type="scientific">Lepraria finkii</name>
    <dbReference type="NCBI Taxonomy" id="1340010"/>
    <lineage>
        <taxon>Eukaryota</taxon>
        <taxon>Fungi</taxon>
        <taxon>Dikarya</taxon>
        <taxon>Ascomycota</taxon>
        <taxon>Pezizomycotina</taxon>
        <taxon>Lecanoromycetes</taxon>
        <taxon>OSLEUM clade</taxon>
        <taxon>Lecanoromycetidae</taxon>
        <taxon>Lecanorales</taxon>
        <taxon>Lecanorineae</taxon>
        <taxon>Stereocaulaceae</taxon>
        <taxon>Lepraria</taxon>
    </lineage>
</organism>
<protein>
    <submittedName>
        <fullName evidence="2">Uncharacterized protein</fullName>
    </submittedName>
</protein>
<feature type="compositionally biased region" description="Polar residues" evidence="1">
    <location>
        <begin position="17"/>
        <end position="35"/>
    </location>
</feature>
<proteinExistence type="predicted"/>
<feature type="region of interest" description="Disordered" evidence="1">
    <location>
        <begin position="1"/>
        <end position="35"/>
    </location>
</feature>
<comment type="caution">
    <text evidence="2">The sequence shown here is derived from an EMBL/GenBank/DDBJ whole genome shotgun (WGS) entry which is preliminary data.</text>
</comment>
<sequence length="169" mass="19046">MGTGRYRTTLNDRRSNKSVTPLVSKSQNFKPSPALSTVNPNELAAKHALQLSAQWKKASLGHKPPSLEELAKTKALSSRKEHEFHQRLRYLDAAHNESLANAASLAQQLHDAKARHGTVDELQRQLAHARREAESAQKTDAVELRRHVSAALDEAPTNMGRTWRFDWWI</sequence>